<dbReference type="Ensembl" id="ENSSHAT00000031608.1">
    <property type="protein sequence ID" value="ENSSHAP00000041181.1"/>
    <property type="gene ID" value="ENSSHAG00000030102.1"/>
</dbReference>
<reference evidence="7" key="2">
    <citation type="submission" date="2025-08" db="UniProtKB">
        <authorList>
            <consortium name="Ensembl"/>
        </authorList>
    </citation>
    <scope>IDENTIFICATION</scope>
</reference>
<keyword evidence="1" id="KW-0581">Phagocytosis</keyword>
<feature type="domain" description="CRIB" evidence="6">
    <location>
        <begin position="2"/>
        <end position="15"/>
    </location>
</feature>
<dbReference type="AlphaFoldDB" id="A0A7N4PNK0"/>
<dbReference type="PROSITE" id="PS50108">
    <property type="entry name" value="CRIB"/>
    <property type="match status" value="1"/>
</dbReference>
<evidence type="ECO:0000313" key="7">
    <source>
        <dbReference type="Ensembl" id="ENSSHAP00000041181.1"/>
    </source>
</evidence>
<dbReference type="GO" id="GO:0005886">
    <property type="term" value="C:plasma membrane"/>
    <property type="evidence" value="ECO:0007669"/>
    <property type="project" value="TreeGrafter"/>
</dbReference>
<evidence type="ECO:0000256" key="4">
    <source>
        <dbReference type="ARBA" id="ARBA00039942"/>
    </source>
</evidence>
<dbReference type="InterPro" id="IPR000095">
    <property type="entry name" value="CRIB_dom"/>
</dbReference>
<feature type="compositionally biased region" description="Basic and acidic residues" evidence="5">
    <location>
        <begin position="31"/>
        <end position="40"/>
    </location>
</feature>
<evidence type="ECO:0000256" key="2">
    <source>
        <dbReference type="ARBA" id="ARBA00025235"/>
    </source>
</evidence>
<evidence type="ECO:0000256" key="3">
    <source>
        <dbReference type="ARBA" id="ARBA00025895"/>
    </source>
</evidence>
<evidence type="ECO:0000256" key="1">
    <source>
        <dbReference type="ARBA" id="ARBA00022907"/>
    </source>
</evidence>
<feature type="region of interest" description="Disordered" evidence="5">
    <location>
        <begin position="31"/>
        <end position="53"/>
    </location>
</feature>
<dbReference type="GO" id="GO:0035023">
    <property type="term" value="P:regulation of Rho protein signal transduction"/>
    <property type="evidence" value="ECO:0007669"/>
    <property type="project" value="InterPro"/>
</dbReference>
<dbReference type="FunCoup" id="A0A7N4PNK0">
    <property type="interactions" value="1152"/>
</dbReference>
<sequence length="53" mass="5762">MIGEPMTFVHLTHTGSGDGFSMTGAIQEQMRSKGNRDRGRGRQLPISISPFGL</sequence>
<dbReference type="InParanoid" id="A0A7N4PNK0"/>
<comment type="subunit">
    <text evidence="3">Interacts with CDC42 (in GTP-bound form). Interacts weakly with RAC1 and not at all with RHOA.</text>
</comment>
<dbReference type="GeneTree" id="ENSGT01020000234465"/>
<accession>A0A7N4PNK0</accession>
<dbReference type="Proteomes" id="UP000007648">
    <property type="component" value="Unassembled WGS sequence"/>
</dbReference>
<dbReference type="PANTHER" id="PTHR13502">
    <property type="entry name" value="CDC42 SMALL EFFECTOR PROTEIN HOMOLOG"/>
    <property type="match status" value="1"/>
</dbReference>
<name>A0A7N4PNK0_SARHA</name>
<comment type="function">
    <text evidence="2">Probably involved in the organization of the actin cytoskeleton by acting downstream of CDC42, inducing actin filament assembly. Alters CDC42-induced cell shape changes. In activated T-cells, may play a role in CDC42-mediated F-actin accumulation at the immunological synapse. May play a role in early contractile events in phagocytosis in macrophages.</text>
</comment>
<reference evidence="7" key="3">
    <citation type="submission" date="2025-09" db="UniProtKB">
        <authorList>
            <consortium name="Ensembl"/>
        </authorList>
    </citation>
    <scope>IDENTIFICATION</scope>
</reference>
<dbReference type="GO" id="GO:0031267">
    <property type="term" value="F:small GTPase binding"/>
    <property type="evidence" value="ECO:0007669"/>
    <property type="project" value="InterPro"/>
</dbReference>
<evidence type="ECO:0000259" key="6">
    <source>
        <dbReference type="PROSITE" id="PS50108"/>
    </source>
</evidence>
<organism evidence="7 8">
    <name type="scientific">Sarcophilus harrisii</name>
    <name type="common">Tasmanian devil</name>
    <name type="synonym">Sarcophilus laniarius</name>
    <dbReference type="NCBI Taxonomy" id="9305"/>
    <lineage>
        <taxon>Eukaryota</taxon>
        <taxon>Metazoa</taxon>
        <taxon>Chordata</taxon>
        <taxon>Craniata</taxon>
        <taxon>Vertebrata</taxon>
        <taxon>Euteleostomi</taxon>
        <taxon>Mammalia</taxon>
        <taxon>Metatheria</taxon>
        <taxon>Dasyuromorphia</taxon>
        <taxon>Dasyuridae</taxon>
        <taxon>Sarcophilus</taxon>
    </lineage>
</organism>
<keyword evidence="8" id="KW-1185">Reference proteome</keyword>
<evidence type="ECO:0000256" key="5">
    <source>
        <dbReference type="SAM" id="MobiDB-lite"/>
    </source>
</evidence>
<dbReference type="GO" id="GO:0006909">
    <property type="term" value="P:phagocytosis"/>
    <property type="evidence" value="ECO:0007669"/>
    <property type="project" value="UniProtKB-KW"/>
</dbReference>
<protein>
    <recommendedName>
        <fullName evidence="4">CDC42 small effector protein 1</fullName>
    </recommendedName>
</protein>
<reference evidence="7 8" key="1">
    <citation type="journal article" date="2011" name="Proc. Natl. Acad. Sci. U.S.A.">
        <title>Genetic diversity and population structure of the endangered marsupial Sarcophilus harrisii (Tasmanian devil).</title>
        <authorList>
            <person name="Miller W."/>
            <person name="Hayes V.M."/>
            <person name="Ratan A."/>
            <person name="Petersen D.C."/>
            <person name="Wittekindt N.E."/>
            <person name="Miller J."/>
            <person name="Walenz B."/>
            <person name="Knight J."/>
            <person name="Qi J."/>
            <person name="Zhao F."/>
            <person name="Wang Q."/>
            <person name="Bedoya-Reina O.C."/>
            <person name="Katiyar N."/>
            <person name="Tomsho L.P."/>
            <person name="Kasson L.M."/>
            <person name="Hardie R.A."/>
            <person name="Woodbridge P."/>
            <person name="Tindall E.A."/>
            <person name="Bertelsen M.F."/>
            <person name="Dixon D."/>
            <person name="Pyecroft S."/>
            <person name="Helgen K.M."/>
            <person name="Lesk A.M."/>
            <person name="Pringle T.H."/>
            <person name="Patterson N."/>
            <person name="Zhang Y."/>
            <person name="Kreiss A."/>
            <person name="Woods G.M."/>
            <person name="Jones M.E."/>
            <person name="Schuster S.C."/>
        </authorList>
    </citation>
    <scope>NUCLEOTIDE SEQUENCE [LARGE SCALE GENOMIC DNA]</scope>
</reference>
<proteinExistence type="predicted"/>
<evidence type="ECO:0000313" key="8">
    <source>
        <dbReference type="Proteomes" id="UP000007648"/>
    </source>
</evidence>
<dbReference type="InterPro" id="IPR039056">
    <property type="entry name" value="SPEC"/>
</dbReference>
<dbReference type="PANTHER" id="PTHR13502:SF3">
    <property type="entry name" value="CDC42 SMALL EFFECTOR PROTEIN 1"/>
    <property type="match status" value="1"/>
</dbReference>